<reference evidence="4 5" key="1">
    <citation type="submission" date="2011-08" db="EMBL/GenBank/DDBJ databases">
        <title>The Genome Sequence of Eubacteriaceae bacterium CM5.</title>
        <authorList>
            <consortium name="The Broad Institute Genome Sequencing Platform"/>
            <person name="Earl A."/>
            <person name="Ward D."/>
            <person name="Feldgarden M."/>
            <person name="Gevers D."/>
            <person name="Sizova M."/>
            <person name="Hazen A."/>
            <person name="Epstein S."/>
            <person name="Young S.K."/>
            <person name="Zeng Q."/>
            <person name="Gargeya S."/>
            <person name="Fitzgerald M."/>
            <person name="Haas B."/>
            <person name="Abouelleil A."/>
            <person name="Alvarado L."/>
            <person name="Arachchi H.M."/>
            <person name="Berlin A."/>
            <person name="Brown A."/>
            <person name="Chapman S.B."/>
            <person name="Chen Z."/>
            <person name="Dunbar C."/>
            <person name="Freedman E."/>
            <person name="Gearin G."/>
            <person name="Gellesch M."/>
            <person name="Goldberg J."/>
            <person name="Griggs A."/>
            <person name="Gujja S."/>
            <person name="Heiman D."/>
            <person name="Howarth C."/>
            <person name="Larson L."/>
            <person name="Lui A."/>
            <person name="MacDonald P.J.P."/>
            <person name="Montmayeur A."/>
            <person name="Murphy C."/>
            <person name="Neiman D."/>
            <person name="Pearson M."/>
            <person name="Priest M."/>
            <person name="Roberts A."/>
            <person name="Saif S."/>
            <person name="Shea T."/>
            <person name="Shenoy N."/>
            <person name="Sisk P."/>
            <person name="Stolte C."/>
            <person name="Sykes S."/>
            <person name="Wortman J."/>
            <person name="Nusbaum C."/>
            <person name="Birren B."/>
        </authorList>
    </citation>
    <scope>NUCLEOTIDE SEQUENCE [LARGE SCALE GENOMIC DNA]</scope>
    <source>
        <strain evidence="4 5">CM5</strain>
    </source>
</reference>
<dbReference type="AlphaFoldDB" id="G9XFF2"/>
<name>G9XFF2_9FIRM</name>
<evidence type="ECO:0008006" key="6">
    <source>
        <dbReference type="Google" id="ProtNLM"/>
    </source>
</evidence>
<dbReference type="Pfam" id="PF17820">
    <property type="entry name" value="PDZ_6"/>
    <property type="match status" value="1"/>
</dbReference>
<comment type="caution">
    <text evidence="4">The sequence shown here is derived from an EMBL/GenBank/DDBJ whole genome shotgun (WGS) entry which is preliminary data.</text>
</comment>
<dbReference type="PATRIC" id="fig|796940.3.peg.2013"/>
<dbReference type="HOGENOM" id="CLU_037396_0_0_9"/>
<organism evidence="4 5">
    <name type="scientific">Peptoanaerobacter stomatis</name>
    <dbReference type="NCBI Taxonomy" id="796937"/>
    <lineage>
        <taxon>Bacteria</taxon>
        <taxon>Bacillati</taxon>
        <taxon>Bacillota</taxon>
        <taxon>Clostridia</taxon>
        <taxon>Peptostreptococcales</taxon>
        <taxon>Filifactoraceae</taxon>
        <taxon>Peptoanaerobacter</taxon>
    </lineage>
</organism>
<dbReference type="Proteomes" id="UP000003379">
    <property type="component" value="Unassembled WGS sequence"/>
</dbReference>
<dbReference type="RefSeq" id="WP_009528791.1">
    <property type="nucleotide sequence ID" value="NZ_JH414598.1"/>
</dbReference>
<feature type="domain" description="Putative radical SAM N-terminal" evidence="3">
    <location>
        <begin position="78"/>
        <end position="228"/>
    </location>
</feature>
<dbReference type="Pfam" id="PF19238">
    <property type="entry name" value="Radical_SAM_2"/>
    <property type="match status" value="1"/>
</dbReference>
<dbReference type="InterPro" id="IPR013785">
    <property type="entry name" value="Aldolase_TIM"/>
</dbReference>
<dbReference type="SUPFAM" id="SSF50156">
    <property type="entry name" value="PDZ domain-like"/>
    <property type="match status" value="1"/>
</dbReference>
<dbReference type="InterPro" id="IPR058240">
    <property type="entry name" value="rSAM_sf"/>
</dbReference>
<dbReference type="Gene3D" id="2.30.42.10">
    <property type="match status" value="1"/>
</dbReference>
<evidence type="ECO:0000259" key="1">
    <source>
        <dbReference type="Pfam" id="PF04459"/>
    </source>
</evidence>
<evidence type="ECO:0000259" key="2">
    <source>
        <dbReference type="Pfam" id="PF17820"/>
    </source>
</evidence>
<dbReference type="Gene3D" id="3.20.20.70">
    <property type="entry name" value="Aldolase class I"/>
    <property type="match status" value="1"/>
</dbReference>
<feature type="domain" description="DUF512" evidence="1">
    <location>
        <begin position="231"/>
        <end position="431"/>
    </location>
</feature>
<dbReference type="InterPro" id="IPR045375">
    <property type="entry name" value="Put_radical_SAM-like_N"/>
</dbReference>
<gene>
    <name evidence="4" type="ORF">HMPREF9628_00609</name>
</gene>
<dbReference type="Pfam" id="PF04459">
    <property type="entry name" value="DUF512"/>
    <property type="match status" value="1"/>
</dbReference>
<accession>G9XFF2</accession>
<dbReference type="SUPFAM" id="SSF102114">
    <property type="entry name" value="Radical SAM enzymes"/>
    <property type="match status" value="1"/>
</dbReference>
<protein>
    <recommendedName>
        <fullName evidence="6">PDZ domain-containing protein</fullName>
    </recommendedName>
</protein>
<proteinExistence type="predicted"/>
<dbReference type="STRING" id="796937.HMPREF9630_02093"/>
<dbReference type="InterPro" id="IPR007549">
    <property type="entry name" value="DUF512"/>
</dbReference>
<dbReference type="EMBL" id="AFZG01000074">
    <property type="protein sequence ID" value="EHL16677.1"/>
    <property type="molecule type" value="Genomic_DNA"/>
</dbReference>
<evidence type="ECO:0000313" key="4">
    <source>
        <dbReference type="EMBL" id="EHL16677.1"/>
    </source>
</evidence>
<dbReference type="InterPro" id="IPR041489">
    <property type="entry name" value="PDZ_6"/>
</dbReference>
<dbReference type="InterPro" id="IPR036034">
    <property type="entry name" value="PDZ_sf"/>
</dbReference>
<feature type="domain" description="PDZ" evidence="2">
    <location>
        <begin position="16"/>
        <end position="65"/>
    </location>
</feature>
<evidence type="ECO:0000313" key="5">
    <source>
        <dbReference type="Proteomes" id="UP000003379"/>
    </source>
</evidence>
<evidence type="ECO:0000259" key="3">
    <source>
        <dbReference type="Pfam" id="PF19238"/>
    </source>
</evidence>
<sequence length="446" mass="51457">MKDDIMELSKKDFSNIITKVTEGSIADELEIEKGDILLSINSQSVEDIIEYQYLIADEYIELEIQTKDGEVVIYEIEKDIDEDLGIEFENPITNSVQTCRNKCMFCFIDQLPKGLRKTLYIKDDDSRLSFLQGNFITMTNMGKKEIDKMIKYHISPVNISVHTTDSELRIKMLSNKTAGDILEKMKKLKKANIVMNAQIVLIPNVNDKKNLEKTLYDLEKLHPQLQSIAIVPIGITKYRQKLAKVDIFNTDTARDLILQVQEFQQKFLKNLGTRFVFLSDEFYVMSGIKRPSYKEYEGFKQLENGVGLMTKQEYEYNKELKKISTYNRKRNVSIATGESAFEYIKHLSDNMMRKYDSLNVNVYKIENYFFGRTITVAGLITATDMIKQLKGKDLGEELIIPKTMLKSDEDIFLDSITLDEFAQTMNIKVKPSEIDGHSFVKNILGI</sequence>